<dbReference type="RefSeq" id="WP_184451721.1">
    <property type="nucleotide sequence ID" value="NZ_JACHMK010000001.1"/>
</dbReference>
<dbReference type="SUPFAM" id="SSF52540">
    <property type="entry name" value="P-loop containing nucleoside triphosphate hydrolases"/>
    <property type="match status" value="1"/>
</dbReference>
<dbReference type="PROSITE" id="PS50893">
    <property type="entry name" value="ABC_TRANSPORTER_2"/>
    <property type="match status" value="1"/>
</dbReference>
<dbReference type="SMART" id="SM00382">
    <property type="entry name" value="AAA"/>
    <property type="match status" value="1"/>
</dbReference>
<protein>
    <submittedName>
        <fullName evidence="5">ABC-2 type transport system ATP-binding protein</fullName>
    </submittedName>
</protein>
<dbReference type="GO" id="GO:0016887">
    <property type="term" value="F:ATP hydrolysis activity"/>
    <property type="evidence" value="ECO:0007669"/>
    <property type="project" value="InterPro"/>
</dbReference>
<comment type="caution">
    <text evidence="5">The sequence shown here is derived from an EMBL/GenBank/DDBJ whole genome shotgun (WGS) entry which is preliminary data.</text>
</comment>
<proteinExistence type="predicted"/>
<evidence type="ECO:0000256" key="3">
    <source>
        <dbReference type="ARBA" id="ARBA00022840"/>
    </source>
</evidence>
<gene>
    <name evidence="5" type="ORF">HD592_000562</name>
</gene>
<evidence type="ECO:0000313" key="6">
    <source>
        <dbReference type="Proteomes" id="UP000617426"/>
    </source>
</evidence>
<reference evidence="5" key="1">
    <citation type="submission" date="2020-08" db="EMBL/GenBank/DDBJ databases">
        <title>Sequencing the genomes of 1000 actinobacteria strains.</title>
        <authorList>
            <person name="Klenk H.-P."/>
        </authorList>
    </citation>
    <scope>NUCLEOTIDE SEQUENCE</scope>
    <source>
        <strain evidence="5">DSM 10695</strain>
    </source>
</reference>
<dbReference type="AlphaFoldDB" id="A0A923IWC2"/>
<dbReference type="InterPro" id="IPR027417">
    <property type="entry name" value="P-loop_NTPase"/>
</dbReference>
<evidence type="ECO:0000256" key="2">
    <source>
        <dbReference type="ARBA" id="ARBA00022741"/>
    </source>
</evidence>
<sequence length="290" mass="31259">MIRIDSLSHAYPGQHSKALNDLSLELRAGSITGVIGPNGSGKTTLLKTIGGRISPDSGTILLEGEAATREDLVAHCLYAGDDRDLQSTTAKNALRYARLRPTWDETAFARLIDRFALSLKGSLGRRSLGQRSAFTSCLALAAGAPITLLDEPFANLDVPTRLALAEEIIAVSAQSDGERTILISSHLVSELESLIERVVVLDRGRILSAMPAEELRSAVLALVGDPQAIRELLRAEAEVQILEERPLGRLAELRITGHSRALVDAARARGIEIQPLSFQDAFVSLISKEK</sequence>
<feature type="domain" description="ABC transporter" evidence="4">
    <location>
        <begin position="2"/>
        <end position="228"/>
    </location>
</feature>
<name>A0A923IWC2_9ACTO</name>
<dbReference type="InterPro" id="IPR003593">
    <property type="entry name" value="AAA+_ATPase"/>
</dbReference>
<dbReference type="InterPro" id="IPR003439">
    <property type="entry name" value="ABC_transporter-like_ATP-bd"/>
</dbReference>
<dbReference type="GO" id="GO:0005524">
    <property type="term" value="F:ATP binding"/>
    <property type="evidence" value="ECO:0007669"/>
    <property type="project" value="UniProtKB-KW"/>
</dbReference>
<dbReference type="EMBL" id="JACHMK010000001">
    <property type="protein sequence ID" value="MBB6333997.1"/>
    <property type="molecule type" value="Genomic_DNA"/>
</dbReference>
<evidence type="ECO:0000256" key="1">
    <source>
        <dbReference type="ARBA" id="ARBA00022448"/>
    </source>
</evidence>
<dbReference type="Proteomes" id="UP000617426">
    <property type="component" value="Unassembled WGS sequence"/>
</dbReference>
<dbReference type="PANTHER" id="PTHR42939">
    <property type="entry name" value="ABC TRANSPORTER ATP-BINDING PROTEIN ALBC-RELATED"/>
    <property type="match status" value="1"/>
</dbReference>
<keyword evidence="1" id="KW-0813">Transport</keyword>
<dbReference type="InterPro" id="IPR051782">
    <property type="entry name" value="ABC_Transporter_VariousFunc"/>
</dbReference>
<organism evidence="5 6">
    <name type="scientific">Schaalia hyovaginalis</name>
    <dbReference type="NCBI Taxonomy" id="29316"/>
    <lineage>
        <taxon>Bacteria</taxon>
        <taxon>Bacillati</taxon>
        <taxon>Actinomycetota</taxon>
        <taxon>Actinomycetes</taxon>
        <taxon>Actinomycetales</taxon>
        <taxon>Actinomycetaceae</taxon>
        <taxon>Schaalia</taxon>
    </lineage>
</organism>
<dbReference type="Pfam" id="PF00005">
    <property type="entry name" value="ABC_tran"/>
    <property type="match status" value="1"/>
</dbReference>
<evidence type="ECO:0000259" key="4">
    <source>
        <dbReference type="PROSITE" id="PS50893"/>
    </source>
</evidence>
<keyword evidence="3 5" id="KW-0067">ATP-binding</keyword>
<dbReference type="Gene3D" id="3.40.50.300">
    <property type="entry name" value="P-loop containing nucleotide triphosphate hydrolases"/>
    <property type="match status" value="1"/>
</dbReference>
<dbReference type="PANTHER" id="PTHR42939:SF1">
    <property type="entry name" value="ABC TRANSPORTER ATP-BINDING PROTEIN ALBC-RELATED"/>
    <property type="match status" value="1"/>
</dbReference>
<keyword evidence="2" id="KW-0547">Nucleotide-binding</keyword>
<accession>A0A923IWC2</accession>
<keyword evidence="6" id="KW-1185">Reference proteome</keyword>
<evidence type="ECO:0000313" key="5">
    <source>
        <dbReference type="EMBL" id="MBB6333997.1"/>
    </source>
</evidence>